<dbReference type="PANTHER" id="PTHR11697:SF230">
    <property type="entry name" value="ZINC FINGER, MYM DOMAIN CONTAINING 1"/>
    <property type="match status" value="1"/>
</dbReference>
<evidence type="ECO:0000256" key="1">
    <source>
        <dbReference type="SAM" id="Phobius"/>
    </source>
</evidence>
<evidence type="ECO:0000313" key="3">
    <source>
        <dbReference type="Proteomes" id="UP000233837"/>
    </source>
</evidence>
<reference evidence="2 3" key="2">
    <citation type="journal article" date="2017" name="Nature">
        <title>The Apostasia genome and the evolution of orchids.</title>
        <authorList>
            <person name="Zhang G.Q."/>
            <person name="Liu K.W."/>
            <person name="Li Z."/>
            <person name="Lohaus R."/>
            <person name="Hsiao Y.Y."/>
            <person name="Niu S.C."/>
            <person name="Wang J.Y."/>
            <person name="Lin Y.C."/>
            <person name="Xu Q."/>
            <person name="Chen L.J."/>
            <person name="Yoshida K."/>
            <person name="Fujiwara S."/>
            <person name="Wang Z.W."/>
            <person name="Zhang Y.Q."/>
            <person name="Mitsuda N."/>
            <person name="Wang M."/>
            <person name="Liu G.H."/>
            <person name="Pecoraro L."/>
            <person name="Huang H.X."/>
            <person name="Xiao X.J."/>
            <person name="Lin M."/>
            <person name="Wu X.Y."/>
            <person name="Wu W.L."/>
            <person name="Chen Y.Y."/>
            <person name="Chang S.B."/>
            <person name="Sakamoto S."/>
            <person name="Ohme-Takagi M."/>
            <person name="Yagi M."/>
            <person name="Zeng S.J."/>
            <person name="Shen C.Y."/>
            <person name="Yeh C.M."/>
            <person name="Luo Y.B."/>
            <person name="Tsai W.C."/>
            <person name="Van de Peer Y."/>
            <person name="Liu Z.J."/>
        </authorList>
    </citation>
    <scope>NUCLEOTIDE SEQUENCE [LARGE SCALE GENOMIC DNA]</scope>
    <source>
        <tissue evidence="2">The whole plant</tissue>
    </source>
</reference>
<accession>A0A2I0XIH6</accession>
<sequence length="73" mass="8587">MVETKKNDVYSMVFLFIKLALILPIATTTVKQAFSAMKIVKNRLCNRMRDSWINDCLITYIEKNIFLIILKMK</sequence>
<gene>
    <name evidence="2" type="ORF">MA16_Dca017759</name>
</gene>
<feature type="transmembrane region" description="Helical" evidence="1">
    <location>
        <begin position="12"/>
        <end position="34"/>
    </location>
</feature>
<evidence type="ECO:0000313" key="2">
    <source>
        <dbReference type="EMBL" id="PKU87699.1"/>
    </source>
</evidence>
<keyword evidence="3" id="KW-1185">Reference proteome</keyword>
<keyword evidence="1" id="KW-0472">Membrane</keyword>
<dbReference type="Proteomes" id="UP000233837">
    <property type="component" value="Unassembled WGS sequence"/>
</dbReference>
<dbReference type="EMBL" id="KZ501856">
    <property type="protein sequence ID" value="PKU87699.1"/>
    <property type="molecule type" value="Genomic_DNA"/>
</dbReference>
<reference evidence="2 3" key="1">
    <citation type="journal article" date="2016" name="Sci. Rep.">
        <title>The Dendrobium catenatum Lindl. genome sequence provides insights into polysaccharide synthase, floral development and adaptive evolution.</title>
        <authorList>
            <person name="Zhang G.Q."/>
            <person name="Xu Q."/>
            <person name="Bian C."/>
            <person name="Tsai W.C."/>
            <person name="Yeh C.M."/>
            <person name="Liu K.W."/>
            <person name="Yoshida K."/>
            <person name="Zhang L.S."/>
            <person name="Chang S.B."/>
            <person name="Chen F."/>
            <person name="Shi Y."/>
            <person name="Su Y.Y."/>
            <person name="Zhang Y.Q."/>
            <person name="Chen L.J."/>
            <person name="Yin Y."/>
            <person name="Lin M."/>
            <person name="Huang H."/>
            <person name="Deng H."/>
            <person name="Wang Z.W."/>
            <person name="Zhu S.L."/>
            <person name="Zhao X."/>
            <person name="Deng C."/>
            <person name="Niu S.C."/>
            <person name="Huang J."/>
            <person name="Wang M."/>
            <person name="Liu G.H."/>
            <person name="Yang H.J."/>
            <person name="Xiao X.J."/>
            <person name="Hsiao Y.Y."/>
            <person name="Wu W.L."/>
            <person name="Chen Y.Y."/>
            <person name="Mitsuda N."/>
            <person name="Ohme-Takagi M."/>
            <person name="Luo Y.B."/>
            <person name="Van de Peer Y."/>
            <person name="Liu Z.J."/>
        </authorList>
    </citation>
    <scope>NUCLEOTIDE SEQUENCE [LARGE SCALE GENOMIC DNA]</scope>
    <source>
        <tissue evidence="2">The whole plant</tissue>
    </source>
</reference>
<dbReference type="AlphaFoldDB" id="A0A2I0XIH6"/>
<proteinExistence type="predicted"/>
<keyword evidence="1" id="KW-1133">Transmembrane helix</keyword>
<keyword evidence="1" id="KW-0812">Transmembrane</keyword>
<dbReference type="PANTHER" id="PTHR11697">
    <property type="entry name" value="GENERAL TRANSCRIPTION FACTOR 2-RELATED ZINC FINGER PROTEIN"/>
    <property type="match status" value="1"/>
</dbReference>
<protein>
    <submittedName>
        <fullName evidence="2">Uncharacterized protein</fullName>
    </submittedName>
</protein>
<organism evidence="2 3">
    <name type="scientific">Dendrobium catenatum</name>
    <dbReference type="NCBI Taxonomy" id="906689"/>
    <lineage>
        <taxon>Eukaryota</taxon>
        <taxon>Viridiplantae</taxon>
        <taxon>Streptophyta</taxon>
        <taxon>Embryophyta</taxon>
        <taxon>Tracheophyta</taxon>
        <taxon>Spermatophyta</taxon>
        <taxon>Magnoliopsida</taxon>
        <taxon>Liliopsida</taxon>
        <taxon>Asparagales</taxon>
        <taxon>Orchidaceae</taxon>
        <taxon>Epidendroideae</taxon>
        <taxon>Malaxideae</taxon>
        <taxon>Dendrobiinae</taxon>
        <taxon>Dendrobium</taxon>
    </lineage>
</organism>
<name>A0A2I0XIH6_9ASPA</name>
<dbReference type="InterPro" id="IPR055298">
    <property type="entry name" value="AtLOH3-like"/>
</dbReference>